<dbReference type="GO" id="GO:0005739">
    <property type="term" value="C:mitochondrion"/>
    <property type="evidence" value="ECO:0007669"/>
    <property type="project" value="UniProtKB-SubCell"/>
</dbReference>
<dbReference type="PANTHER" id="PTHR36091">
    <property type="entry name" value="ALTERED INHERITANCE OF MITOCHONDRIA PROTEIN 9, MITOCHONDRIAL"/>
    <property type="match status" value="1"/>
</dbReference>
<proteinExistence type="inferred from homology"/>
<evidence type="ECO:0000256" key="5">
    <source>
        <dbReference type="ARBA" id="ARBA00023128"/>
    </source>
</evidence>
<dbReference type="RefSeq" id="XP_001273204.1">
    <property type="nucleotide sequence ID" value="XM_001273203.1"/>
</dbReference>
<dbReference type="PANTHER" id="PTHR36091:SF1">
    <property type="entry name" value="ALTERED INHERITANCE OF MITOCHONDRIA PROTEIN 9, MITOCHONDRIAL"/>
    <property type="match status" value="1"/>
</dbReference>
<sequence>MSNTGLLHNGARNNSTTIGDRNSNSDFFCFTRGRFLSDESHQLSQSYVQFEIDELARLAVGAAEIASNGPRKCMNIEKMPDGMHNKAVHFTMDNGFQVVGKVPNPNAGQAHFTTASEVATMDFLRNVMKIPIPNVLSWGSTSENPVGAEYILMENVRGVQLSKLWDQLEVDVKFEVLRNIAFYQEKWLDTSFSRYGSLYYKNDVGLSTPSVKYTDKTGVTTVDDRFTIGPSVSRQNNDDGRLKMDFDRGPWTTAAEYERATGLRELHCTGNIPKLPRSPIAIHYSGTYRPSRETKILAIESYLKILKYLLPERSIQTSHIWHCDLHAENIFVNPSNPSEIYGIIDWQSTELAPLYDHAIEPYILDYNGPSLDGLLGRPKLADIRSLFRGDPEPLAERKTTSLYTKMSLVSSYRHLVHKKMPLLFKTLEFRETLCFQLLFFARNLLVDGEATYLALLADQQRNNWQDIPKLNHTNEKFPLSFSAEMLHQIEKDHAGASSSIELMREIQEMIGPKYFYARGMVTHDEYNEVRQIIPRAKAKFIRKYARDEGEIAELEGVWPFD</sequence>
<dbReference type="SUPFAM" id="SSF56112">
    <property type="entry name" value="Protein kinase-like (PK-like)"/>
    <property type="match status" value="1"/>
</dbReference>
<dbReference type="KEGG" id="act:ACLA_094800"/>
<evidence type="ECO:0000256" key="6">
    <source>
        <dbReference type="ARBA" id="ARBA00031849"/>
    </source>
</evidence>
<dbReference type="Pfam" id="PF01636">
    <property type="entry name" value="APH"/>
    <property type="match status" value="1"/>
</dbReference>
<protein>
    <recommendedName>
        <fullName evidence="3">Altered inheritance of mitochondria protein 9, mitochondrial</fullName>
    </recommendedName>
    <alternativeName>
        <fullName evidence="6">Found in mitochondrial proteome protein 29</fullName>
    </alternativeName>
</protein>
<organism evidence="8 9">
    <name type="scientific">Aspergillus clavatus (strain ATCC 1007 / CBS 513.65 / DSM 816 / NCTC 3887 / NRRL 1 / QM 1276 / 107)</name>
    <dbReference type="NCBI Taxonomy" id="344612"/>
    <lineage>
        <taxon>Eukaryota</taxon>
        <taxon>Fungi</taxon>
        <taxon>Dikarya</taxon>
        <taxon>Ascomycota</taxon>
        <taxon>Pezizomycotina</taxon>
        <taxon>Eurotiomycetes</taxon>
        <taxon>Eurotiomycetidae</taxon>
        <taxon>Eurotiales</taxon>
        <taxon>Aspergillaceae</taxon>
        <taxon>Aspergillus</taxon>
        <taxon>Aspergillus subgen. Fumigati</taxon>
    </lineage>
</organism>
<dbReference type="EMBL" id="DS027052">
    <property type="protein sequence ID" value="EAW11778.1"/>
    <property type="molecule type" value="Genomic_DNA"/>
</dbReference>
<gene>
    <name evidence="8" type="ORF">ACLA_094800</name>
</gene>
<dbReference type="Proteomes" id="UP000006701">
    <property type="component" value="Unassembled WGS sequence"/>
</dbReference>
<dbReference type="AlphaFoldDB" id="A1CFX9"/>
<evidence type="ECO:0000256" key="4">
    <source>
        <dbReference type="ARBA" id="ARBA00022946"/>
    </source>
</evidence>
<evidence type="ECO:0000256" key="2">
    <source>
        <dbReference type="ARBA" id="ARBA00005543"/>
    </source>
</evidence>
<evidence type="ECO:0000256" key="3">
    <source>
        <dbReference type="ARBA" id="ARBA00016197"/>
    </source>
</evidence>
<accession>A1CFX9</accession>
<keyword evidence="5" id="KW-0496">Mitochondrion</keyword>
<dbReference type="InterPro" id="IPR051035">
    <property type="entry name" value="Mito_inheritance_9"/>
</dbReference>
<dbReference type="OMA" id="QTSHIWH"/>
<dbReference type="HOGENOM" id="CLU_019189_13_0_1"/>
<name>A1CFX9_ASPCL</name>
<dbReference type="InterPro" id="IPR002575">
    <property type="entry name" value="Aminoglycoside_PTrfase"/>
</dbReference>
<keyword evidence="9" id="KW-1185">Reference proteome</keyword>
<dbReference type="Gene3D" id="3.90.1200.10">
    <property type="match status" value="1"/>
</dbReference>
<evidence type="ECO:0000313" key="9">
    <source>
        <dbReference type="Proteomes" id="UP000006701"/>
    </source>
</evidence>
<feature type="domain" description="Aminoglycoside phosphotransferase" evidence="7">
    <location>
        <begin position="289"/>
        <end position="356"/>
    </location>
</feature>
<evidence type="ECO:0000313" key="8">
    <source>
        <dbReference type="EMBL" id="EAW11778.1"/>
    </source>
</evidence>
<dbReference type="VEuPathDB" id="FungiDB:ACLA_094800"/>
<comment type="subcellular location">
    <subcellularLocation>
        <location evidence="1">Mitochondrion</location>
    </subcellularLocation>
</comment>
<evidence type="ECO:0000256" key="1">
    <source>
        <dbReference type="ARBA" id="ARBA00004173"/>
    </source>
</evidence>
<keyword evidence="4" id="KW-0809">Transit peptide</keyword>
<dbReference type="GeneID" id="4704725"/>
<dbReference type="eggNOG" id="ENOG502SHU0">
    <property type="taxonomic scope" value="Eukaryota"/>
</dbReference>
<comment type="similarity">
    <text evidence="2">Belongs to the AIM9 family.</text>
</comment>
<evidence type="ECO:0000259" key="7">
    <source>
        <dbReference type="Pfam" id="PF01636"/>
    </source>
</evidence>
<reference evidence="8 9" key="1">
    <citation type="journal article" date="2008" name="PLoS Genet.">
        <title>Genomic islands in the pathogenic filamentous fungus Aspergillus fumigatus.</title>
        <authorList>
            <person name="Fedorova N.D."/>
            <person name="Khaldi N."/>
            <person name="Joardar V.S."/>
            <person name="Maiti R."/>
            <person name="Amedeo P."/>
            <person name="Anderson M.J."/>
            <person name="Crabtree J."/>
            <person name="Silva J.C."/>
            <person name="Badger J.H."/>
            <person name="Albarraq A."/>
            <person name="Angiuoli S."/>
            <person name="Bussey H."/>
            <person name="Bowyer P."/>
            <person name="Cotty P.J."/>
            <person name="Dyer P.S."/>
            <person name="Egan A."/>
            <person name="Galens K."/>
            <person name="Fraser-Liggett C.M."/>
            <person name="Haas B.J."/>
            <person name="Inman J.M."/>
            <person name="Kent R."/>
            <person name="Lemieux S."/>
            <person name="Malavazi I."/>
            <person name="Orvis J."/>
            <person name="Roemer T."/>
            <person name="Ronning C.M."/>
            <person name="Sundaram J.P."/>
            <person name="Sutton G."/>
            <person name="Turner G."/>
            <person name="Venter J.C."/>
            <person name="White O.R."/>
            <person name="Whitty B.R."/>
            <person name="Youngman P."/>
            <person name="Wolfe K.H."/>
            <person name="Goldman G.H."/>
            <person name="Wortman J.R."/>
            <person name="Jiang B."/>
            <person name="Denning D.W."/>
            <person name="Nierman W.C."/>
        </authorList>
    </citation>
    <scope>NUCLEOTIDE SEQUENCE [LARGE SCALE GENOMIC DNA]</scope>
    <source>
        <strain evidence="9">ATCC 1007 / CBS 513.65 / DSM 816 / NCTC 3887 / NRRL 1</strain>
    </source>
</reference>
<dbReference type="OrthoDB" id="10003767at2759"/>
<dbReference type="InterPro" id="IPR011009">
    <property type="entry name" value="Kinase-like_dom_sf"/>
</dbReference>